<feature type="transmembrane region" description="Helical" evidence="7">
    <location>
        <begin position="51"/>
        <end position="73"/>
    </location>
</feature>
<evidence type="ECO:0000256" key="3">
    <source>
        <dbReference type="ARBA" id="ARBA00022475"/>
    </source>
</evidence>
<feature type="transmembrane region" description="Helical" evidence="7">
    <location>
        <begin position="167"/>
        <end position="189"/>
    </location>
</feature>
<evidence type="ECO:0000259" key="8">
    <source>
        <dbReference type="Pfam" id="PF09335"/>
    </source>
</evidence>
<evidence type="ECO:0000313" key="10">
    <source>
        <dbReference type="Proteomes" id="UP001428817"/>
    </source>
</evidence>
<protein>
    <recommendedName>
        <fullName evidence="7">TVP38/TMEM64 family membrane protein</fullName>
    </recommendedName>
</protein>
<evidence type="ECO:0000256" key="4">
    <source>
        <dbReference type="ARBA" id="ARBA00022692"/>
    </source>
</evidence>
<comment type="similarity">
    <text evidence="2 7">Belongs to the TVP38/TMEM64 family.</text>
</comment>
<comment type="caution">
    <text evidence="9">The sequence shown here is derived from an EMBL/GenBank/DDBJ whole genome shotgun (WGS) entry which is preliminary data.</text>
</comment>
<dbReference type="PANTHER" id="PTHR12677">
    <property type="entry name" value="GOLGI APPARATUS MEMBRANE PROTEIN TVP38-RELATED"/>
    <property type="match status" value="1"/>
</dbReference>
<evidence type="ECO:0000256" key="1">
    <source>
        <dbReference type="ARBA" id="ARBA00004651"/>
    </source>
</evidence>
<dbReference type="Proteomes" id="UP001428817">
    <property type="component" value="Unassembled WGS sequence"/>
</dbReference>
<evidence type="ECO:0000256" key="6">
    <source>
        <dbReference type="ARBA" id="ARBA00023136"/>
    </source>
</evidence>
<evidence type="ECO:0000313" key="9">
    <source>
        <dbReference type="EMBL" id="GAA5161860.1"/>
    </source>
</evidence>
<dbReference type="Pfam" id="PF09335">
    <property type="entry name" value="VTT_dom"/>
    <property type="match status" value="1"/>
</dbReference>
<keyword evidence="6 7" id="KW-0472">Membrane</keyword>
<comment type="subcellular location">
    <subcellularLocation>
        <location evidence="1 7">Cell membrane</location>
        <topology evidence="1 7">Multi-pass membrane protein</topology>
    </subcellularLocation>
</comment>
<feature type="transmembrane region" description="Helical" evidence="7">
    <location>
        <begin position="93"/>
        <end position="113"/>
    </location>
</feature>
<gene>
    <name evidence="9" type="ORF">GCM10023321_46730</name>
</gene>
<dbReference type="InterPro" id="IPR032816">
    <property type="entry name" value="VTT_dom"/>
</dbReference>
<proteinExistence type="inferred from homology"/>
<evidence type="ECO:0000256" key="7">
    <source>
        <dbReference type="RuleBase" id="RU366058"/>
    </source>
</evidence>
<dbReference type="EMBL" id="BAABJP010000024">
    <property type="protein sequence ID" value="GAA5161860.1"/>
    <property type="molecule type" value="Genomic_DNA"/>
</dbReference>
<evidence type="ECO:0000256" key="5">
    <source>
        <dbReference type="ARBA" id="ARBA00022989"/>
    </source>
</evidence>
<feature type="transmembrane region" description="Helical" evidence="7">
    <location>
        <begin position="20"/>
        <end position="39"/>
    </location>
</feature>
<accession>A0ABP9QH48</accession>
<dbReference type="RefSeq" id="WP_185060158.1">
    <property type="nucleotide sequence ID" value="NZ_BAABJP010000024.1"/>
</dbReference>
<name>A0ABP9QH48_9PSEU</name>
<keyword evidence="3 7" id="KW-1003">Cell membrane</keyword>
<dbReference type="PANTHER" id="PTHR12677:SF59">
    <property type="entry name" value="GOLGI APPARATUS MEMBRANE PROTEIN TVP38-RELATED"/>
    <property type="match status" value="1"/>
</dbReference>
<keyword evidence="10" id="KW-1185">Reference proteome</keyword>
<keyword evidence="5 7" id="KW-1133">Transmembrane helix</keyword>
<dbReference type="InterPro" id="IPR015414">
    <property type="entry name" value="TMEM64"/>
</dbReference>
<sequence length="235" mass="24433">MRIAAFTGAVLRRARWPRDLRLLGAVLLLVAFLVLALLVPRLDAGQIRDWARAAGAWVPVVFVGAHALATIALPRLPFTLSAGLLFGPVTGTAAAICASTVSAAVAFLLVRAIGRDAIAPRLTHPAVTALDRRLARRGWLAVGSLRLISPLPFPLVNYCAGISSIRFVPFLVATALGLLPGTVAVVVLGDALTGRTDAAPLVISAICIGIGVAGLVTDARLDTPEPDSHPNDTRG</sequence>
<evidence type="ECO:0000256" key="2">
    <source>
        <dbReference type="ARBA" id="ARBA00008640"/>
    </source>
</evidence>
<feature type="transmembrane region" description="Helical" evidence="7">
    <location>
        <begin position="201"/>
        <end position="221"/>
    </location>
</feature>
<reference evidence="10" key="1">
    <citation type="journal article" date="2019" name="Int. J. Syst. Evol. Microbiol.">
        <title>The Global Catalogue of Microorganisms (GCM) 10K type strain sequencing project: providing services to taxonomists for standard genome sequencing and annotation.</title>
        <authorList>
            <consortium name="The Broad Institute Genomics Platform"/>
            <consortium name="The Broad Institute Genome Sequencing Center for Infectious Disease"/>
            <person name="Wu L."/>
            <person name="Ma J."/>
        </authorList>
    </citation>
    <scope>NUCLEOTIDE SEQUENCE [LARGE SCALE GENOMIC DNA]</scope>
    <source>
        <strain evidence="10">JCM 18303</strain>
    </source>
</reference>
<feature type="domain" description="VTT" evidence="8">
    <location>
        <begin position="73"/>
        <end position="190"/>
    </location>
</feature>
<organism evidence="9 10">
    <name type="scientific">Pseudonocardia eucalypti</name>
    <dbReference type="NCBI Taxonomy" id="648755"/>
    <lineage>
        <taxon>Bacteria</taxon>
        <taxon>Bacillati</taxon>
        <taxon>Actinomycetota</taxon>
        <taxon>Actinomycetes</taxon>
        <taxon>Pseudonocardiales</taxon>
        <taxon>Pseudonocardiaceae</taxon>
        <taxon>Pseudonocardia</taxon>
    </lineage>
</organism>
<keyword evidence="4 7" id="KW-0812">Transmembrane</keyword>